<dbReference type="CDD" id="cd01080">
    <property type="entry name" value="NAD_bind_m-THF_DH_Cyclohyd"/>
    <property type="match status" value="1"/>
</dbReference>
<comment type="subunit">
    <text evidence="11">Homodimer.</text>
</comment>
<evidence type="ECO:0000313" key="14">
    <source>
        <dbReference type="EMBL" id="MFD0868534.1"/>
    </source>
</evidence>
<evidence type="ECO:0000256" key="10">
    <source>
        <dbReference type="ARBA" id="ARBA00023268"/>
    </source>
</evidence>
<feature type="domain" description="Tetrahydrofolate dehydrogenase/cyclohydrolase catalytic" evidence="12">
    <location>
        <begin position="28"/>
        <end position="139"/>
    </location>
</feature>
<dbReference type="InterPro" id="IPR000672">
    <property type="entry name" value="THF_DH/CycHdrlase"/>
</dbReference>
<gene>
    <name evidence="11" type="primary">folD</name>
    <name evidence="14" type="ORF">ACFQ03_05190</name>
</gene>
<evidence type="ECO:0000256" key="3">
    <source>
        <dbReference type="ARBA" id="ARBA00022605"/>
    </source>
</evidence>
<keyword evidence="3 11" id="KW-0028">Amino-acid biosynthesis</keyword>
<evidence type="ECO:0000313" key="15">
    <source>
        <dbReference type="Proteomes" id="UP001597120"/>
    </source>
</evidence>
<evidence type="ECO:0000256" key="2">
    <source>
        <dbReference type="ARBA" id="ARBA00022563"/>
    </source>
</evidence>
<dbReference type="InterPro" id="IPR020630">
    <property type="entry name" value="THF_DH/CycHdrlase_cat_dom"/>
</dbReference>
<evidence type="ECO:0000256" key="9">
    <source>
        <dbReference type="ARBA" id="ARBA00023167"/>
    </source>
</evidence>
<comment type="caution">
    <text evidence="14">The sequence shown here is derived from an EMBL/GenBank/DDBJ whole genome shotgun (WGS) entry which is preliminary data.</text>
</comment>
<comment type="function">
    <text evidence="11">Catalyzes the oxidation of 5,10-methylenetetrahydrofolate to 5,10-methenyltetrahydrofolate and then the hydrolysis of 5,10-methenyltetrahydrofolate to 10-formyltetrahydrofolate.</text>
</comment>
<keyword evidence="6 11" id="KW-0521">NADP</keyword>
<evidence type="ECO:0000256" key="8">
    <source>
        <dbReference type="ARBA" id="ARBA00023102"/>
    </source>
</evidence>
<keyword evidence="8 11" id="KW-0368">Histidine biosynthesis</keyword>
<dbReference type="Gene3D" id="3.40.50.720">
    <property type="entry name" value="NAD(P)-binding Rossmann-like Domain"/>
    <property type="match status" value="1"/>
</dbReference>
<evidence type="ECO:0000256" key="7">
    <source>
        <dbReference type="ARBA" id="ARBA00023002"/>
    </source>
</evidence>
<dbReference type="InterPro" id="IPR046346">
    <property type="entry name" value="Aminoacid_DH-like_N_sf"/>
</dbReference>
<keyword evidence="7 11" id="KW-0560">Oxidoreductase</keyword>
<evidence type="ECO:0000256" key="4">
    <source>
        <dbReference type="ARBA" id="ARBA00022755"/>
    </source>
</evidence>
<dbReference type="PRINTS" id="PR00085">
    <property type="entry name" value="THFDHDRGNASE"/>
</dbReference>
<dbReference type="Pfam" id="PF00763">
    <property type="entry name" value="THF_DHG_CYH"/>
    <property type="match status" value="1"/>
</dbReference>
<dbReference type="SUPFAM" id="SSF53223">
    <property type="entry name" value="Aminoacid dehydrogenase-like, N-terminal domain"/>
    <property type="match status" value="1"/>
</dbReference>
<dbReference type="SUPFAM" id="SSF51735">
    <property type="entry name" value="NAD(P)-binding Rossmann-fold domains"/>
    <property type="match status" value="1"/>
</dbReference>
<keyword evidence="2 11" id="KW-0554">One-carbon metabolism</keyword>
<keyword evidence="10 11" id="KW-0511">Multifunctional enzyme</keyword>
<evidence type="ECO:0000259" key="12">
    <source>
        <dbReference type="Pfam" id="PF00763"/>
    </source>
</evidence>
<reference evidence="15" key="1">
    <citation type="journal article" date="2019" name="Int. J. Syst. Evol. Microbiol.">
        <title>The Global Catalogue of Microorganisms (GCM) 10K type strain sequencing project: providing services to taxonomists for standard genome sequencing and annotation.</title>
        <authorList>
            <consortium name="The Broad Institute Genomics Platform"/>
            <consortium name="The Broad Institute Genome Sequencing Center for Infectious Disease"/>
            <person name="Wu L."/>
            <person name="Ma J."/>
        </authorList>
    </citation>
    <scope>NUCLEOTIDE SEQUENCE [LARGE SCALE GENOMIC DNA]</scope>
    <source>
        <strain evidence="15">CCUG 57263</strain>
    </source>
</reference>
<comment type="similarity">
    <text evidence="11">Belongs to the tetrahydrofolate dehydrogenase/cyclohydrolase family.</text>
</comment>
<name>A0ABW3D8D8_9BACL</name>
<dbReference type="InterPro" id="IPR020631">
    <property type="entry name" value="THF_DH/CycHdrlase_NAD-bd_dom"/>
</dbReference>
<dbReference type="RefSeq" id="WP_379286571.1">
    <property type="nucleotide sequence ID" value="NZ_JBHTIU010000016.1"/>
</dbReference>
<comment type="catalytic activity">
    <reaction evidence="11">
        <text>(6R)-5,10-methenyltetrahydrofolate + H2O = (6R)-10-formyltetrahydrofolate + H(+)</text>
        <dbReference type="Rhea" id="RHEA:23700"/>
        <dbReference type="ChEBI" id="CHEBI:15377"/>
        <dbReference type="ChEBI" id="CHEBI:15378"/>
        <dbReference type="ChEBI" id="CHEBI:57455"/>
        <dbReference type="ChEBI" id="CHEBI:195366"/>
        <dbReference type="EC" id="3.5.4.9"/>
    </reaction>
</comment>
<dbReference type="EC" id="1.5.1.5" evidence="11"/>
<sequence length="313" mass="33762">MIPNRGQILFFVNEGGAASYGNLVNRARAADRIRKAVAEQAGRVREQRGIEVKLAVILVEGDPASLAYAKAKQRWASRLGIAFEWIRLPSGVTEQELMGIIDTLNRDDGVHGILLELPLPRHLSSKAIIEAISPWKDVDGLTSSNRLANQTGAPGLYPATPLSCVRLLEDYGYELKGRHAVVVGRGETVGMPLLHLLLRKNATVTVCHSYTPDLSVPLRQADFVFAAAGRQGLITKSMVHPDLVAIDAGINETDSGELKGDVDSGAILRLQALSPVPGGVGTLTTAILFENVIKAFELQHGKKQQNFIRKGGV</sequence>
<keyword evidence="9 11" id="KW-0486">Methionine biosynthesis</keyword>
<dbReference type="EMBL" id="JBHTIU010000016">
    <property type="protein sequence ID" value="MFD0868534.1"/>
    <property type="molecule type" value="Genomic_DNA"/>
</dbReference>
<comment type="catalytic activity">
    <reaction evidence="11">
        <text>(6R)-5,10-methylene-5,6,7,8-tetrahydrofolate + NADP(+) = (6R)-5,10-methenyltetrahydrofolate + NADPH</text>
        <dbReference type="Rhea" id="RHEA:22812"/>
        <dbReference type="ChEBI" id="CHEBI:15636"/>
        <dbReference type="ChEBI" id="CHEBI:57455"/>
        <dbReference type="ChEBI" id="CHEBI:57783"/>
        <dbReference type="ChEBI" id="CHEBI:58349"/>
        <dbReference type="EC" id="1.5.1.5"/>
    </reaction>
</comment>
<dbReference type="Gene3D" id="3.40.50.10860">
    <property type="entry name" value="Leucine Dehydrogenase, chain A, domain 1"/>
    <property type="match status" value="1"/>
</dbReference>
<dbReference type="HAMAP" id="MF_01576">
    <property type="entry name" value="THF_DHG_CYH"/>
    <property type="match status" value="1"/>
</dbReference>
<evidence type="ECO:0000256" key="5">
    <source>
        <dbReference type="ARBA" id="ARBA00022801"/>
    </source>
</evidence>
<protein>
    <recommendedName>
        <fullName evidence="11">Bifunctional protein FolD</fullName>
    </recommendedName>
    <domain>
        <recommendedName>
            <fullName evidence="11">Methylenetetrahydrofolate dehydrogenase</fullName>
            <ecNumber evidence="11">1.5.1.5</ecNumber>
        </recommendedName>
    </domain>
    <domain>
        <recommendedName>
            <fullName evidence="11">Methenyltetrahydrofolate cyclohydrolase</fullName>
            <ecNumber evidence="11">3.5.4.9</ecNumber>
        </recommendedName>
    </domain>
</protein>
<keyword evidence="15" id="KW-1185">Reference proteome</keyword>
<evidence type="ECO:0000256" key="1">
    <source>
        <dbReference type="ARBA" id="ARBA00004777"/>
    </source>
</evidence>
<proteinExistence type="inferred from homology"/>
<organism evidence="14 15">
    <name type="scientific">Paenibacillus residui</name>
    <dbReference type="NCBI Taxonomy" id="629724"/>
    <lineage>
        <taxon>Bacteria</taxon>
        <taxon>Bacillati</taxon>
        <taxon>Bacillota</taxon>
        <taxon>Bacilli</taxon>
        <taxon>Bacillales</taxon>
        <taxon>Paenibacillaceae</taxon>
        <taxon>Paenibacillus</taxon>
    </lineage>
</organism>
<dbReference type="Proteomes" id="UP001597120">
    <property type="component" value="Unassembled WGS sequence"/>
</dbReference>
<comment type="pathway">
    <text evidence="1 11">One-carbon metabolism; tetrahydrofolate interconversion.</text>
</comment>
<dbReference type="InterPro" id="IPR036291">
    <property type="entry name" value="NAD(P)-bd_dom_sf"/>
</dbReference>
<dbReference type="Pfam" id="PF02882">
    <property type="entry name" value="THF_DHG_CYH_C"/>
    <property type="match status" value="1"/>
</dbReference>
<dbReference type="PANTHER" id="PTHR48099">
    <property type="entry name" value="C-1-TETRAHYDROFOLATE SYNTHASE, CYTOPLASMIC-RELATED"/>
    <property type="match status" value="1"/>
</dbReference>
<dbReference type="PANTHER" id="PTHR48099:SF5">
    <property type="entry name" value="C-1-TETRAHYDROFOLATE SYNTHASE, CYTOPLASMIC"/>
    <property type="match status" value="1"/>
</dbReference>
<accession>A0ABW3D8D8</accession>
<keyword evidence="4 11" id="KW-0658">Purine biosynthesis</keyword>
<dbReference type="EC" id="3.5.4.9" evidence="11"/>
<evidence type="ECO:0000256" key="6">
    <source>
        <dbReference type="ARBA" id="ARBA00022857"/>
    </source>
</evidence>
<evidence type="ECO:0000256" key="11">
    <source>
        <dbReference type="HAMAP-Rule" id="MF_01576"/>
    </source>
</evidence>
<keyword evidence="5 11" id="KW-0378">Hydrolase</keyword>
<comment type="caution">
    <text evidence="11">Lacks conserved residue(s) required for the propagation of feature annotation.</text>
</comment>
<feature type="binding site" evidence="11">
    <location>
        <begin position="184"/>
        <end position="186"/>
    </location>
    <ligand>
        <name>NADP(+)</name>
        <dbReference type="ChEBI" id="CHEBI:58349"/>
    </ligand>
</feature>
<evidence type="ECO:0000259" key="13">
    <source>
        <dbReference type="Pfam" id="PF02882"/>
    </source>
</evidence>
<feature type="domain" description="Tetrahydrofolate dehydrogenase/cyclohydrolase NAD(P)-binding" evidence="13">
    <location>
        <begin position="158"/>
        <end position="299"/>
    </location>
</feature>
<feature type="binding site" evidence="11">
    <location>
        <position position="250"/>
    </location>
    <ligand>
        <name>NADP(+)</name>
        <dbReference type="ChEBI" id="CHEBI:58349"/>
    </ligand>
</feature>